<organism evidence="2 3">
    <name type="scientific">Operophtera brumata</name>
    <name type="common">Winter moth</name>
    <name type="synonym">Phalaena brumata</name>
    <dbReference type="NCBI Taxonomy" id="104452"/>
    <lineage>
        <taxon>Eukaryota</taxon>
        <taxon>Metazoa</taxon>
        <taxon>Ecdysozoa</taxon>
        <taxon>Arthropoda</taxon>
        <taxon>Hexapoda</taxon>
        <taxon>Insecta</taxon>
        <taxon>Pterygota</taxon>
        <taxon>Neoptera</taxon>
        <taxon>Endopterygota</taxon>
        <taxon>Lepidoptera</taxon>
        <taxon>Glossata</taxon>
        <taxon>Ditrysia</taxon>
        <taxon>Geometroidea</taxon>
        <taxon>Geometridae</taxon>
        <taxon>Larentiinae</taxon>
        <taxon>Operophtera</taxon>
    </lineage>
</organism>
<dbReference type="GO" id="GO:0003743">
    <property type="term" value="F:translation initiation factor activity"/>
    <property type="evidence" value="ECO:0007669"/>
    <property type="project" value="UniProtKB-KW"/>
</dbReference>
<keyword evidence="3" id="KW-1185">Reference proteome</keyword>
<evidence type="ECO:0000313" key="2">
    <source>
        <dbReference type="EMBL" id="KOB78391.1"/>
    </source>
</evidence>
<dbReference type="GO" id="GO:0001042">
    <property type="term" value="F:RNA polymerase I core binding"/>
    <property type="evidence" value="ECO:0007669"/>
    <property type="project" value="TreeGrafter"/>
</dbReference>
<sequence>MALVARKSIAAQLLQKSLDRQTALAHARLKLKPKQVESAIVAQVEHTNVVQYNELIKILREYPLNDDNFKCVVDDCLSCVVLLGRNCVPFVNAVLLLDWAHRDDTLVTLYSTFLIGLVTAHTYHCPSVMRCLVKLFQAKGDDWEENGPSPKQVKLWSNIHSIIAQIVAIMPMTSDLLMQIVIESFPYYKAGCYANRSYIHNLIWMSKYLPALREQLMMAIINRMIVMDVNIVEREKISNKAETQFEMDFDDPDEVAESLDYSMLEVLNWLQDERDPILHILCNVFERVVLPTYGIRHVQFLLLYTISINQQCADRVLSNLWSVAAGLQGLGPGALATRRTAASHLAGLLARCVRIPNSRIINYLKSMTEWCHAYITATQESTTATDNLKAHGAFHAICHSVFYLIAFKHHHLFNSKESEY</sequence>
<dbReference type="PANTHER" id="PTHR12790:SF0">
    <property type="entry name" value="RNA POLYMERASE I-SPECIFIC TRANSCRIPTION INITIATION FACTOR RRN3-RELATED"/>
    <property type="match status" value="1"/>
</dbReference>
<dbReference type="GO" id="GO:0005634">
    <property type="term" value="C:nucleus"/>
    <property type="evidence" value="ECO:0007669"/>
    <property type="project" value="TreeGrafter"/>
</dbReference>
<evidence type="ECO:0000256" key="1">
    <source>
        <dbReference type="ARBA" id="ARBA00010098"/>
    </source>
</evidence>
<keyword evidence="2" id="KW-0396">Initiation factor</keyword>
<keyword evidence="2" id="KW-0648">Protein biosynthesis</keyword>
<dbReference type="PANTHER" id="PTHR12790">
    <property type="entry name" value="TRANSCRIPTION INITIATION FACTOR IA RRN3"/>
    <property type="match status" value="1"/>
</dbReference>
<comment type="similarity">
    <text evidence="1">Belongs to the RRN3 family.</text>
</comment>
<proteinExistence type="inferred from homology"/>
<dbReference type="Pfam" id="PF05327">
    <property type="entry name" value="RRN3"/>
    <property type="match status" value="2"/>
</dbReference>
<gene>
    <name evidence="2" type="ORF">OBRU01_01958</name>
</gene>
<accession>A0A0L7LT33</accession>
<evidence type="ECO:0000313" key="3">
    <source>
        <dbReference type="Proteomes" id="UP000037510"/>
    </source>
</evidence>
<comment type="caution">
    <text evidence="2">The sequence shown here is derived from an EMBL/GenBank/DDBJ whole genome shotgun (WGS) entry which is preliminary data.</text>
</comment>
<dbReference type="AlphaFoldDB" id="A0A0L7LT33"/>
<name>A0A0L7LT33_OPEBR</name>
<dbReference type="EMBL" id="JTDY01000187">
    <property type="protein sequence ID" value="KOB78391.1"/>
    <property type="molecule type" value="Genomic_DNA"/>
</dbReference>
<dbReference type="InterPro" id="IPR007991">
    <property type="entry name" value="RNA_pol_I_trans_ini_fac_RRN3"/>
</dbReference>
<protein>
    <submittedName>
        <fullName evidence="2">Transcription initiation factor RRN3</fullName>
    </submittedName>
</protein>
<dbReference type="GO" id="GO:0001181">
    <property type="term" value="F:RNA polymerase I general transcription initiation factor activity"/>
    <property type="evidence" value="ECO:0007669"/>
    <property type="project" value="InterPro"/>
</dbReference>
<reference evidence="2 3" key="1">
    <citation type="journal article" date="2015" name="Genome Biol. Evol.">
        <title>The genome of winter moth (Operophtera brumata) provides a genomic perspective on sexual dimorphism and phenology.</title>
        <authorList>
            <person name="Derks M.F."/>
            <person name="Smit S."/>
            <person name="Salis L."/>
            <person name="Schijlen E."/>
            <person name="Bossers A."/>
            <person name="Mateman C."/>
            <person name="Pijl A.S."/>
            <person name="de Ridder D."/>
            <person name="Groenen M.A."/>
            <person name="Visser M.E."/>
            <person name="Megens H.J."/>
        </authorList>
    </citation>
    <scope>NUCLEOTIDE SEQUENCE [LARGE SCALE GENOMIC DNA]</scope>
    <source>
        <strain evidence="2">WM2013NL</strain>
        <tissue evidence="2">Head and thorax</tissue>
    </source>
</reference>
<dbReference type="GO" id="GO:0006361">
    <property type="term" value="P:transcription initiation at RNA polymerase I promoter"/>
    <property type="evidence" value="ECO:0007669"/>
    <property type="project" value="InterPro"/>
</dbReference>
<dbReference type="STRING" id="104452.A0A0L7LT33"/>
<dbReference type="Proteomes" id="UP000037510">
    <property type="component" value="Unassembled WGS sequence"/>
</dbReference>